<evidence type="ECO:0000256" key="3">
    <source>
        <dbReference type="ARBA" id="ARBA00022471"/>
    </source>
</evidence>
<feature type="signal peptide" evidence="6">
    <location>
        <begin position="1"/>
        <end position="28"/>
    </location>
</feature>
<dbReference type="AlphaFoldDB" id="A0ABC8L2A3"/>
<dbReference type="InterPro" id="IPR010264">
    <property type="entry name" value="Self-incomp_S1"/>
</dbReference>
<keyword evidence="4 6" id="KW-0964">Secreted</keyword>
<evidence type="ECO:0000256" key="5">
    <source>
        <dbReference type="ARBA" id="ARBA00022729"/>
    </source>
</evidence>
<accession>A0ABC8L2A3</accession>
<evidence type="ECO:0000256" key="6">
    <source>
        <dbReference type="RuleBase" id="RU367044"/>
    </source>
</evidence>
<name>A0ABC8L2A3_ERUVS</name>
<dbReference type="EMBL" id="CAKOAT010426265">
    <property type="protein sequence ID" value="CAH8370889.1"/>
    <property type="molecule type" value="Genomic_DNA"/>
</dbReference>
<evidence type="ECO:0000256" key="1">
    <source>
        <dbReference type="ARBA" id="ARBA00004613"/>
    </source>
</evidence>
<dbReference type="PANTHER" id="PTHR31232">
    <property type="match status" value="1"/>
</dbReference>
<keyword evidence="5 6" id="KW-0732">Signal</keyword>
<evidence type="ECO:0000256" key="2">
    <source>
        <dbReference type="ARBA" id="ARBA00005581"/>
    </source>
</evidence>
<dbReference type="PANTHER" id="PTHR31232:SF133">
    <property type="entry name" value="S-PROTEIN HOMOLOG"/>
    <property type="match status" value="1"/>
</dbReference>
<dbReference type="Proteomes" id="UP001642260">
    <property type="component" value="Unassembled WGS sequence"/>
</dbReference>
<reference evidence="7 8" key="1">
    <citation type="submission" date="2022-03" db="EMBL/GenBank/DDBJ databases">
        <authorList>
            <person name="Macdonald S."/>
            <person name="Ahmed S."/>
            <person name="Newling K."/>
        </authorList>
    </citation>
    <scope>NUCLEOTIDE SEQUENCE [LARGE SCALE GENOMIC DNA]</scope>
</reference>
<sequence length="157" mass="18154">MAFANNQQCTKLIFYAFVLYLSISSVSTDATTDRPIARSLLPFQKKTVVVTNYAVNKEDMNIHCSSSESDLGLKRISYHQSITFHFRVNWKGTTKFRCHVTWRGGGDHWFTVFKRGGGRDKCSECVWQVYGDGGYGNKPLMFYDRGEYGYHLYDWDN</sequence>
<keyword evidence="8" id="KW-1185">Reference proteome</keyword>
<comment type="similarity">
    <text evidence="2 6">Belongs to the plant self-incompatibility (S1) protein family.</text>
</comment>
<gene>
    <name evidence="7" type="ORF">ERUC_LOCUS31414</name>
</gene>
<protein>
    <recommendedName>
        <fullName evidence="6">S-protein homolog</fullName>
    </recommendedName>
</protein>
<dbReference type="GO" id="GO:0005576">
    <property type="term" value="C:extracellular region"/>
    <property type="evidence" value="ECO:0007669"/>
    <property type="project" value="UniProtKB-SubCell"/>
</dbReference>
<keyword evidence="3 6" id="KW-0713">Self-incompatibility</keyword>
<organism evidence="7 8">
    <name type="scientific">Eruca vesicaria subsp. sativa</name>
    <name type="common">Garden rocket</name>
    <name type="synonym">Eruca sativa</name>
    <dbReference type="NCBI Taxonomy" id="29727"/>
    <lineage>
        <taxon>Eukaryota</taxon>
        <taxon>Viridiplantae</taxon>
        <taxon>Streptophyta</taxon>
        <taxon>Embryophyta</taxon>
        <taxon>Tracheophyta</taxon>
        <taxon>Spermatophyta</taxon>
        <taxon>Magnoliopsida</taxon>
        <taxon>eudicotyledons</taxon>
        <taxon>Gunneridae</taxon>
        <taxon>Pentapetalae</taxon>
        <taxon>rosids</taxon>
        <taxon>malvids</taxon>
        <taxon>Brassicales</taxon>
        <taxon>Brassicaceae</taxon>
        <taxon>Brassiceae</taxon>
        <taxon>Eruca</taxon>
    </lineage>
</organism>
<feature type="chain" id="PRO_5044533400" description="S-protein homolog" evidence="6">
    <location>
        <begin position="29"/>
        <end position="157"/>
    </location>
</feature>
<dbReference type="GO" id="GO:0060320">
    <property type="term" value="P:rejection of self pollen"/>
    <property type="evidence" value="ECO:0007669"/>
    <property type="project" value="UniProtKB-KW"/>
</dbReference>
<evidence type="ECO:0000256" key="4">
    <source>
        <dbReference type="ARBA" id="ARBA00022525"/>
    </source>
</evidence>
<proteinExistence type="inferred from homology"/>
<evidence type="ECO:0000313" key="8">
    <source>
        <dbReference type="Proteomes" id="UP001642260"/>
    </source>
</evidence>
<dbReference type="Pfam" id="PF05938">
    <property type="entry name" value="Self-incomp_S1"/>
    <property type="match status" value="1"/>
</dbReference>
<comment type="subcellular location">
    <subcellularLocation>
        <location evidence="1 6">Secreted</location>
    </subcellularLocation>
</comment>
<comment type="caution">
    <text evidence="7">The sequence shown here is derived from an EMBL/GenBank/DDBJ whole genome shotgun (WGS) entry which is preliminary data.</text>
</comment>
<evidence type="ECO:0000313" key="7">
    <source>
        <dbReference type="EMBL" id="CAH8370889.1"/>
    </source>
</evidence>